<organism evidence="4 5">
    <name type="scientific">Tumebacillus permanentifrigoris</name>
    <dbReference type="NCBI Taxonomy" id="378543"/>
    <lineage>
        <taxon>Bacteria</taxon>
        <taxon>Bacillati</taxon>
        <taxon>Bacillota</taxon>
        <taxon>Bacilli</taxon>
        <taxon>Bacillales</taxon>
        <taxon>Alicyclobacillaceae</taxon>
        <taxon>Tumebacillus</taxon>
    </lineage>
</organism>
<dbReference type="NCBIfam" id="TIGR02532">
    <property type="entry name" value="IV_pilin_GFxxxE"/>
    <property type="match status" value="1"/>
</dbReference>
<reference evidence="4 5" key="1">
    <citation type="submission" date="2018-05" db="EMBL/GenBank/DDBJ databases">
        <title>Genomic Encyclopedia of Type Strains, Phase IV (KMG-IV): sequencing the most valuable type-strain genomes for metagenomic binning, comparative biology and taxonomic classification.</title>
        <authorList>
            <person name="Goeker M."/>
        </authorList>
    </citation>
    <scope>NUCLEOTIDE SEQUENCE [LARGE SCALE GENOMIC DNA]</scope>
    <source>
        <strain evidence="4 5">DSM 18773</strain>
    </source>
</reference>
<gene>
    <name evidence="4" type="ORF">C7459_12047</name>
</gene>
<keyword evidence="3" id="KW-1133">Transmembrane helix</keyword>
<dbReference type="SUPFAM" id="SSF54523">
    <property type="entry name" value="Pili subunits"/>
    <property type="match status" value="1"/>
</dbReference>
<dbReference type="Proteomes" id="UP000245634">
    <property type="component" value="Unassembled WGS sequence"/>
</dbReference>
<dbReference type="InterPro" id="IPR045584">
    <property type="entry name" value="Pilin-like"/>
</dbReference>
<dbReference type="PROSITE" id="PS00409">
    <property type="entry name" value="PROKAR_NTER_METHYL"/>
    <property type="match status" value="1"/>
</dbReference>
<dbReference type="GO" id="GO:0009986">
    <property type="term" value="C:cell surface"/>
    <property type="evidence" value="ECO:0007669"/>
    <property type="project" value="UniProtKB-SubCell"/>
</dbReference>
<keyword evidence="3" id="KW-0812">Transmembrane</keyword>
<dbReference type="EMBL" id="QGGL01000020">
    <property type="protein sequence ID" value="PWK06284.1"/>
    <property type="molecule type" value="Genomic_DNA"/>
</dbReference>
<keyword evidence="5" id="KW-1185">Reference proteome</keyword>
<dbReference type="InterPro" id="IPR012902">
    <property type="entry name" value="N_methyl_site"/>
</dbReference>
<keyword evidence="3" id="KW-0472">Membrane</keyword>
<protein>
    <submittedName>
        <fullName evidence="4">Competence protein ComGC</fullName>
    </submittedName>
</protein>
<keyword evidence="2" id="KW-0178">Competence</keyword>
<evidence type="ECO:0000256" key="3">
    <source>
        <dbReference type="SAM" id="Phobius"/>
    </source>
</evidence>
<evidence type="ECO:0000256" key="2">
    <source>
        <dbReference type="ARBA" id="ARBA00023287"/>
    </source>
</evidence>
<comment type="caution">
    <text evidence="4">The sequence shown here is derived from an EMBL/GenBank/DDBJ whole genome shotgun (WGS) entry which is preliminary data.</text>
</comment>
<accession>A0A316D3P0</accession>
<comment type="subcellular location">
    <subcellularLocation>
        <location evidence="1">Cell surface</location>
    </subcellularLocation>
</comment>
<dbReference type="RefSeq" id="WP_109690902.1">
    <property type="nucleotide sequence ID" value="NZ_QGGL01000020.1"/>
</dbReference>
<dbReference type="AlphaFoldDB" id="A0A316D3P0"/>
<evidence type="ECO:0000313" key="5">
    <source>
        <dbReference type="Proteomes" id="UP000245634"/>
    </source>
</evidence>
<dbReference type="Gene3D" id="3.30.700.10">
    <property type="entry name" value="Glycoprotein, Type 4 Pilin"/>
    <property type="match status" value="1"/>
</dbReference>
<dbReference type="Pfam" id="PF07963">
    <property type="entry name" value="N_methyl"/>
    <property type="match status" value="1"/>
</dbReference>
<dbReference type="GO" id="GO:0030420">
    <property type="term" value="P:establishment of competence for transformation"/>
    <property type="evidence" value="ECO:0007669"/>
    <property type="project" value="UniProtKB-KW"/>
</dbReference>
<dbReference type="OrthoDB" id="1798043at2"/>
<dbReference type="PANTHER" id="PTHR30093">
    <property type="entry name" value="GENERAL SECRETION PATHWAY PROTEIN G"/>
    <property type="match status" value="1"/>
</dbReference>
<sequence length="126" mass="13968">MMKKTLRSFWRDQRGFTLIELAVTIFVISILIAIAIPNLRGTGDKAQKVTCEGNQRLLRAQLENYYLTEHGYPNALTDADRLQQLVTTNYLQSLPICPAGGTYHLTLSADKSSVTVDCTKHGALGL</sequence>
<evidence type="ECO:0000313" key="4">
    <source>
        <dbReference type="EMBL" id="PWK06284.1"/>
    </source>
</evidence>
<evidence type="ECO:0000256" key="1">
    <source>
        <dbReference type="ARBA" id="ARBA00004241"/>
    </source>
</evidence>
<name>A0A316D3P0_9BACL</name>
<proteinExistence type="predicted"/>
<feature type="transmembrane region" description="Helical" evidence="3">
    <location>
        <begin position="21"/>
        <end position="39"/>
    </location>
</feature>